<evidence type="ECO:0000256" key="6">
    <source>
        <dbReference type="ARBA" id="ARBA00022884"/>
    </source>
</evidence>
<dbReference type="InterPro" id="IPR050079">
    <property type="entry name" value="DEAD_box_RNA_helicase"/>
</dbReference>
<dbReference type="PANTHER" id="PTHR47959">
    <property type="entry name" value="ATP-DEPENDENT RNA HELICASE RHLE-RELATED"/>
    <property type="match status" value="1"/>
</dbReference>
<reference evidence="9 10" key="1">
    <citation type="submission" date="2021-06" db="EMBL/GenBank/DDBJ databases">
        <title>Caerostris extrusa draft genome.</title>
        <authorList>
            <person name="Kono N."/>
            <person name="Arakawa K."/>
        </authorList>
    </citation>
    <scope>NUCLEOTIDE SEQUENCE [LARGE SCALE GENOMIC DNA]</scope>
</reference>
<dbReference type="SUPFAM" id="SSF52540">
    <property type="entry name" value="P-loop containing nucleoside triphosphate hydrolases"/>
    <property type="match status" value="1"/>
</dbReference>
<dbReference type="Gene3D" id="3.40.50.300">
    <property type="entry name" value="P-loop containing nucleotide triphosphate hydrolases"/>
    <property type="match status" value="1"/>
</dbReference>
<keyword evidence="3" id="KW-0378">Hydrolase</keyword>
<evidence type="ECO:0000256" key="2">
    <source>
        <dbReference type="ARBA" id="ARBA00022741"/>
    </source>
</evidence>
<dbReference type="GO" id="GO:0003723">
    <property type="term" value="F:RNA binding"/>
    <property type="evidence" value="ECO:0007669"/>
    <property type="project" value="UniProtKB-KW"/>
</dbReference>
<dbReference type="SMART" id="SM00490">
    <property type="entry name" value="HELICc"/>
    <property type="match status" value="1"/>
</dbReference>
<dbReference type="AlphaFoldDB" id="A0AAV4Y5N6"/>
<dbReference type="GO" id="GO:0005524">
    <property type="term" value="F:ATP binding"/>
    <property type="evidence" value="ECO:0007669"/>
    <property type="project" value="UniProtKB-KW"/>
</dbReference>
<sequence length="245" mass="28327">MFSATFKQEVEEWCKLNLDSLVCVSIGTKNTAVESVQQELRYTGCESGKLLEIKNFFCKQMKGIQPQCLVFVQSKERAKELYSELIYLFTKVDVIHADLTQEERDKVMKNFTDGSVSTLICTELMGRGMDFKGVKVVINYDFPTTAIEYIHRIGRTGRAGEKGRAITYFTSDDVKNLKDWHDALGLLFTRLHNESQNCKGKKMKNARPIKREKISTVPKYDLEKQYKKKKLIQNSIKRKKKQSKK</sequence>
<dbReference type="InterPro" id="IPR027417">
    <property type="entry name" value="P-loop_NTPase"/>
</dbReference>
<dbReference type="PROSITE" id="PS51194">
    <property type="entry name" value="HELICASE_CTER"/>
    <property type="match status" value="1"/>
</dbReference>
<dbReference type="InterPro" id="IPR001650">
    <property type="entry name" value="Helicase_C-like"/>
</dbReference>
<organism evidence="9 10">
    <name type="scientific">Caerostris extrusa</name>
    <name type="common">Bark spider</name>
    <name type="synonym">Caerostris bankana</name>
    <dbReference type="NCBI Taxonomy" id="172846"/>
    <lineage>
        <taxon>Eukaryota</taxon>
        <taxon>Metazoa</taxon>
        <taxon>Ecdysozoa</taxon>
        <taxon>Arthropoda</taxon>
        <taxon>Chelicerata</taxon>
        <taxon>Arachnida</taxon>
        <taxon>Araneae</taxon>
        <taxon>Araneomorphae</taxon>
        <taxon>Entelegynae</taxon>
        <taxon>Araneoidea</taxon>
        <taxon>Araneidae</taxon>
        <taxon>Caerostris</taxon>
    </lineage>
</organism>
<evidence type="ECO:0000259" key="8">
    <source>
        <dbReference type="PROSITE" id="PS51194"/>
    </source>
</evidence>
<comment type="caution">
    <text evidence="9">The sequence shown here is derived from an EMBL/GenBank/DDBJ whole genome shotgun (WGS) entry which is preliminary data.</text>
</comment>
<dbReference type="Pfam" id="PF00271">
    <property type="entry name" value="Helicase_C"/>
    <property type="match status" value="1"/>
</dbReference>
<evidence type="ECO:0000256" key="1">
    <source>
        <dbReference type="ARBA" id="ARBA00012552"/>
    </source>
</evidence>
<keyword evidence="10" id="KW-1185">Reference proteome</keyword>
<keyword evidence="5" id="KW-0067">ATP-binding</keyword>
<dbReference type="Proteomes" id="UP001054945">
    <property type="component" value="Unassembled WGS sequence"/>
</dbReference>
<protein>
    <recommendedName>
        <fullName evidence="1">RNA helicase</fullName>
        <ecNumber evidence="1">3.6.4.13</ecNumber>
    </recommendedName>
</protein>
<evidence type="ECO:0000313" key="9">
    <source>
        <dbReference type="EMBL" id="GIZ02325.1"/>
    </source>
</evidence>
<evidence type="ECO:0000256" key="5">
    <source>
        <dbReference type="ARBA" id="ARBA00022840"/>
    </source>
</evidence>
<name>A0AAV4Y5N6_CAEEX</name>
<keyword evidence="4 9" id="KW-0347">Helicase</keyword>
<evidence type="ECO:0000256" key="4">
    <source>
        <dbReference type="ARBA" id="ARBA00022806"/>
    </source>
</evidence>
<dbReference type="CDD" id="cd18787">
    <property type="entry name" value="SF2_C_DEAD"/>
    <property type="match status" value="1"/>
</dbReference>
<feature type="domain" description="Helicase C-terminal" evidence="8">
    <location>
        <begin position="52"/>
        <end position="199"/>
    </location>
</feature>
<dbReference type="GO" id="GO:0005829">
    <property type="term" value="C:cytosol"/>
    <property type="evidence" value="ECO:0007669"/>
    <property type="project" value="TreeGrafter"/>
</dbReference>
<accession>A0AAV4Y5N6</accession>
<comment type="catalytic activity">
    <reaction evidence="7">
        <text>ATP + H2O = ADP + phosphate + H(+)</text>
        <dbReference type="Rhea" id="RHEA:13065"/>
        <dbReference type="ChEBI" id="CHEBI:15377"/>
        <dbReference type="ChEBI" id="CHEBI:15378"/>
        <dbReference type="ChEBI" id="CHEBI:30616"/>
        <dbReference type="ChEBI" id="CHEBI:43474"/>
        <dbReference type="ChEBI" id="CHEBI:456216"/>
        <dbReference type="EC" id="3.6.4.13"/>
    </reaction>
</comment>
<evidence type="ECO:0000256" key="7">
    <source>
        <dbReference type="ARBA" id="ARBA00047984"/>
    </source>
</evidence>
<proteinExistence type="predicted"/>
<dbReference type="GO" id="GO:0016787">
    <property type="term" value="F:hydrolase activity"/>
    <property type="evidence" value="ECO:0007669"/>
    <property type="project" value="UniProtKB-KW"/>
</dbReference>
<evidence type="ECO:0000256" key="3">
    <source>
        <dbReference type="ARBA" id="ARBA00022801"/>
    </source>
</evidence>
<dbReference type="EMBL" id="BPLR01001437">
    <property type="protein sequence ID" value="GIZ02325.1"/>
    <property type="molecule type" value="Genomic_DNA"/>
</dbReference>
<evidence type="ECO:0000313" key="10">
    <source>
        <dbReference type="Proteomes" id="UP001054945"/>
    </source>
</evidence>
<keyword evidence="6" id="KW-0694">RNA-binding</keyword>
<dbReference type="PANTHER" id="PTHR47959:SF15">
    <property type="entry name" value="RNA HELICASE"/>
    <property type="match status" value="1"/>
</dbReference>
<dbReference type="EC" id="3.6.4.13" evidence="1"/>
<dbReference type="GO" id="GO:0003724">
    <property type="term" value="F:RNA helicase activity"/>
    <property type="evidence" value="ECO:0007669"/>
    <property type="project" value="UniProtKB-EC"/>
</dbReference>
<gene>
    <name evidence="9" type="primary">DDX52</name>
    <name evidence="9" type="ORF">CEXT_214151</name>
</gene>
<keyword evidence="2" id="KW-0547">Nucleotide-binding</keyword>